<dbReference type="InterPro" id="IPR029312">
    <property type="entry name" value="FANCI_HD2"/>
</dbReference>
<keyword evidence="7" id="KW-1185">Reference proteome</keyword>
<dbReference type="GO" id="GO:0006281">
    <property type="term" value="P:DNA repair"/>
    <property type="evidence" value="ECO:0007669"/>
    <property type="project" value="InterPro"/>
</dbReference>
<feature type="domain" description="FANCI solenoid 4" evidence="3">
    <location>
        <begin position="1207"/>
        <end position="1439"/>
    </location>
</feature>
<feature type="compositionally biased region" description="Basic and acidic residues" evidence="1">
    <location>
        <begin position="859"/>
        <end position="876"/>
    </location>
</feature>
<evidence type="ECO:0000259" key="5">
    <source>
        <dbReference type="Pfam" id="PF14680"/>
    </source>
</evidence>
<dbReference type="EMBL" id="REGN01006433">
    <property type="protein sequence ID" value="RNA09591.1"/>
    <property type="molecule type" value="Genomic_DNA"/>
</dbReference>
<dbReference type="InterPro" id="IPR029314">
    <property type="entry name" value="FANCI_S4"/>
</dbReference>
<dbReference type="PANTHER" id="PTHR21818:SF0">
    <property type="entry name" value="FANCONI ANEMIA GROUP I PROTEIN"/>
    <property type="match status" value="1"/>
</dbReference>
<dbReference type="InterPro" id="IPR026171">
    <property type="entry name" value="FANCI"/>
</dbReference>
<dbReference type="STRING" id="10195.A0A3M7QEY8"/>
<feature type="domain" description="FANCI helical" evidence="4">
    <location>
        <begin position="309"/>
        <end position="381"/>
    </location>
</feature>
<feature type="region of interest" description="Disordered" evidence="1">
    <location>
        <begin position="841"/>
        <end position="877"/>
    </location>
</feature>
<feature type="compositionally biased region" description="Low complexity" evidence="1">
    <location>
        <begin position="767"/>
        <end position="785"/>
    </location>
</feature>
<proteinExistence type="predicted"/>
<comment type="caution">
    <text evidence="6">The sequence shown here is derived from an EMBL/GenBank/DDBJ whole genome shotgun (WGS) entry which is preliminary data.</text>
</comment>
<evidence type="ECO:0000313" key="6">
    <source>
        <dbReference type="EMBL" id="RNA09591.1"/>
    </source>
</evidence>
<dbReference type="InterPro" id="IPR029315">
    <property type="entry name" value="FANCI_S2"/>
</dbReference>
<evidence type="ECO:0000259" key="4">
    <source>
        <dbReference type="Pfam" id="PF14679"/>
    </source>
</evidence>
<feature type="compositionally biased region" description="Basic and acidic residues" evidence="1">
    <location>
        <begin position="1368"/>
        <end position="1384"/>
    </location>
</feature>
<dbReference type="OrthoDB" id="195089at2759"/>
<protein>
    <submittedName>
        <fullName evidence="6">Fanconi anemia group I</fullName>
    </submittedName>
</protein>
<evidence type="ECO:0000259" key="2">
    <source>
        <dbReference type="Pfam" id="PF14676"/>
    </source>
</evidence>
<evidence type="ECO:0000313" key="7">
    <source>
        <dbReference type="Proteomes" id="UP000276133"/>
    </source>
</evidence>
<dbReference type="GO" id="GO:0070182">
    <property type="term" value="F:DNA polymerase binding"/>
    <property type="evidence" value="ECO:0007669"/>
    <property type="project" value="TreeGrafter"/>
</dbReference>
<accession>A0A3M7QEY8</accession>
<feature type="domain" description="FANCI solenoid 2" evidence="2">
    <location>
        <begin position="402"/>
        <end position="558"/>
    </location>
</feature>
<feature type="region of interest" description="Disordered" evidence="1">
    <location>
        <begin position="1368"/>
        <end position="1387"/>
    </location>
</feature>
<feature type="region of interest" description="Disordered" evidence="1">
    <location>
        <begin position="1445"/>
        <end position="1485"/>
    </location>
</feature>
<dbReference type="InterPro" id="IPR029310">
    <property type="entry name" value="FANCI_HD1"/>
</dbReference>
<dbReference type="Pfam" id="PF14679">
    <property type="entry name" value="FANCI_HD1"/>
    <property type="match status" value="1"/>
</dbReference>
<dbReference type="PANTHER" id="PTHR21818">
    <property type="entry name" value="BC025462 PROTEIN"/>
    <property type="match status" value="1"/>
</dbReference>
<dbReference type="Pfam" id="PF14676">
    <property type="entry name" value="FANCI_S2"/>
    <property type="match status" value="1"/>
</dbReference>
<feature type="region of interest" description="Disordered" evidence="1">
    <location>
        <begin position="762"/>
        <end position="785"/>
    </location>
</feature>
<sequence length="1485" mass="171746">MSKRASIDLDCSKSSKRARRTLDISEYDFEESNEESEHVIEFNPEDYNDLKSKVKTIFENCQNDQKVSELTNLFKEILKSTNDDRNKFSALFTIILEYLSINSIKMDDKLVSRVSFLMTIQIDSLSPVMLKNSIDRFISQLKSKNSFNEKCMEIFVELFKFIQKLPLSDLDKQNSQVNKNYTGNDYIHRKLNEMFSIKLNQDTAINLLQLIKNIQLDLTEIKIVLNKMLNLNEIKWTNIQIPSMINTILSFCSQKQHRQTIFDKILQFFSDLRNDSQTQSNIQKVDFNDAESLSILHIIHLIRTDNTASKDLIKIFKTKLSRSLVDLVQPFTIGLILSMIRVMPNQDGCIELMRQIVIKIYESEMKHKKYYWVSKCFSDEEKKLSSKLLKPSKCRLFFSDHIIPGLIKFLFDLLDNNGVRMSKSVKPVSLDEHATLYTAEMIRDLFRNMSSSREEILNQLTERIFANSIQKSMVFIDQLTILIQSEPASSFQDFFRKFKNRLDHMINMTPIVALEFLVAIKPLLKYDSIYKDNLVVTLKKSVYQSDLDVRKVGLNGLVCLLTQTKLANFLPSSQASQSMSLSQSQSQVSRITMSQEKNSEKNCLEIFLSLRRCLAQQAEIRSRLYQNCYNLINQNTTLVGPTLNLLLVNFENYLIKTNYDLIIDYSKCIKINELGDIETSEPLDVLMHSLHLCDEKFTKMNLESKFSEQLDEDIKKHSDLIKQYFEQLKQNFLTQNPQHILDTYKSQCTSMILSAMKNLPQKSTVGSQPKQTQKQTQSSNHSNTSSDLSTSMAFYQCLLGSVEVLIEHLFASGNFGAMRELYRKFNELYDLVHKQFLSIGSEPKSKDAPKKKTTKKNSKKDNKENIKEENDESKCVEDDDEIKATAVDQSKIADITSLEQNPILESTTNATTKSKSSKKTSNAKKIAPKFNYVHRISFNALLNLIQICYSDQKIQIKNENFNHELYEDFRNEVTIDDNFLNYLIRVLSQQLDFLLNETSYLKNNPNTICLVYDPECLNNKDLFNFLNSVWLIFWHKLSFFKCQSDDCSGQSFYCESCIKSKSIFIKILSTVWKIVSLKFNPKLNDLFSFSVFEENSTNDSIPQTNSSNSSTVAVGVLDQCRRFIDRCLVQSSQYIVSRFKLATQLLDFMFEIASSINLNLNDFGNLFKWTQTIATEKEIPDQTFLRSLFKFFTFITWNKNSSATLMKYICQDLMHVFGIYRDFSSFVADLSTTDKFFNCITDETGQSMISVISDELVNQLSVLEWFISFKSDQSSIVTFYKQLNCVLECLKILLIIKIPNNISHDIIIKTLNKFYTFMISFCKTLPNRDVTPEEEGLLKRAVDFTAVQMQNPLTYFIRSIQNAKSGISKEKDGKKAKDKTKENVDANSSGKALKCSKMIPNLVYQYEQYEQQLKLLNKHFKNRINFTENFEIRLRDFEIVLGSRQNGSDEDEASFSPRADRNNSEDEEVAGSMINESGDDEMDET</sequence>
<dbReference type="Pfam" id="PF14680">
    <property type="entry name" value="FANCI_HD2"/>
    <property type="match status" value="1"/>
</dbReference>
<gene>
    <name evidence="6" type="ORF">BpHYR1_007123</name>
</gene>
<name>A0A3M7QEY8_BRAPC</name>
<reference evidence="6 7" key="1">
    <citation type="journal article" date="2018" name="Sci. Rep.">
        <title>Genomic signatures of local adaptation to the degree of environmental predictability in rotifers.</title>
        <authorList>
            <person name="Franch-Gras L."/>
            <person name="Hahn C."/>
            <person name="Garcia-Roger E.M."/>
            <person name="Carmona M.J."/>
            <person name="Serra M."/>
            <person name="Gomez A."/>
        </authorList>
    </citation>
    <scope>NUCLEOTIDE SEQUENCE [LARGE SCALE GENOMIC DNA]</scope>
    <source>
        <strain evidence="6">HYR1</strain>
    </source>
</reference>
<dbReference type="Pfam" id="PF14678">
    <property type="entry name" value="FANCI_S4"/>
    <property type="match status" value="1"/>
</dbReference>
<evidence type="ECO:0000256" key="1">
    <source>
        <dbReference type="SAM" id="MobiDB-lite"/>
    </source>
</evidence>
<feature type="domain" description="FANCI helical" evidence="5">
    <location>
        <begin position="572"/>
        <end position="831"/>
    </location>
</feature>
<evidence type="ECO:0000259" key="3">
    <source>
        <dbReference type="Pfam" id="PF14678"/>
    </source>
</evidence>
<organism evidence="6 7">
    <name type="scientific">Brachionus plicatilis</name>
    <name type="common">Marine rotifer</name>
    <name type="synonym">Brachionus muelleri</name>
    <dbReference type="NCBI Taxonomy" id="10195"/>
    <lineage>
        <taxon>Eukaryota</taxon>
        <taxon>Metazoa</taxon>
        <taxon>Spiralia</taxon>
        <taxon>Gnathifera</taxon>
        <taxon>Rotifera</taxon>
        <taxon>Eurotatoria</taxon>
        <taxon>Monogononta</taxon>
        <taxon>Pseudotrocha</taxon>
        <taxon>Ploima</taxon>
        <taxon>Brachionidae</taxon>
        <taxon>Brachionus</taxon>
    </lineage>
</organism>
<dbReference type="Proteomes" id="UP000276133">
    <property type="component" value="Unassembled WGS sequence"/>
</dbReference>